<keyword evidence="1" id="KW-0472">Membrane</keyword>
<gene>
    <name evidence="2" type="ORF">BN996_00072</name>
</gene>
<dbReference type="EMBL" id="CSTE01000001">
    <property type="protein sequence ID" value="CQR48625.1"/>
    <property type="molecule type" value="Genomic_DNA"/>
</dbReference>
<reference evidence="3" key="1">
    <citation type="submission" date="2015-03" db="EMBL/GenBank/DDBJ databases">
        <authorList>
            <person name="Urmite Genomes"/>
        </authorList>
    </citation>
    <scope>NUCLEOTIDE SEQUENCE [LARGE SCALE GENOMIC DNA]</scope>
    <source>
        <strain evidence="3">Arc-Hr</strain>
    </source>
</reference>
<name>A0A0D6JLX3_9EURY</name>
<evidence type="ECO:0000313" key="2">
    <source>
        <dbReference type="EMBL" id="CQR48625.1"/>
    </source>
</evidence>
<dbReference type="InterPro" id="IPR020017">
    <property type="entry name" value="XapX_domain"/>
</dbReference>
<keyword evidence="1" id="KW-1133">Transmembrane helix</keyword>
<organism evidence="2 3">
    <name type="scientific">Haloferax massiliensis</name>
    <dbReference type="NCBI Taxonomy" id="1476858"/>
    <lineage>
        <taxon>Archaea</taxon>
        <taxon>Methanobacteriati</taxon>
        <taxon>Methanobacteriota</taxon>
        <taxon>Stenosarchaea group</taxon>
        <taxon>Halobacteria</taxon>
        <taxon>Halobacteriales</taxon>
        <taxon>Haloferacaceae</taxon>
        <taxon>Haloferax</taxon>
    </lineage>
</organism>
<proteinExistence type="predicted"/>
<keyword evidence="3" id="KW-1185">Reference proteome</keyword>
<sequence>MASQLVLALLAGVFAGALFGLIETPIPAPPNLAGILGIVGIYLGYKGIQRLGLHVDISGVLASLF</sequence>
<keyword evidence="1" id="KW-0812">Transmembrane</keyword>
<dbReference type="AlphaFoldDB" id="A0A0D6JLX3"/>
<evidence type="ECO:0000313" key="3">
    <source>
        <dbReference type="Proteomes" id="UP000198902"/>
    </source>
</evidence>
<dbReference type="RefSeq" id="WP_089776696.1">
    <property type="nucleotide sequence ID" value="NZ_CABLRR010000001.1"/>
</dbReference>
<feature type="transmembrane region" description="Helical" evidence="1">
    <location>
        <begin position="30"/>
        <end position="48"/>
    </location>
</feature>
<evidence type="ECO:0008006" key="4">
    <source>
        <dbReference type="Google" id="ProtNLM"/>
    </source>
</evidence>
<protein>
    <recommendedName>
        <fullName evidence="4">XapX domain protein</fullName>
    </recommendedName>
</protein>
<dbReference type="Proteomes" id="UP000198902">
    <property type="component" value="Unassembled WGS sequence"/>
</dbReference>
<accession>A0A0D6JLX3</accession>
<dbReference type="NCBIfam" id="TIGR03510">
    <property type="entry name" value="XapX"/>
    <property type="match status" value="1"/>
</dbReference>
<evidence type="ECO:0000256" key="1">
    <source>
        <dbReference type="SAM" id="Phobius"/>
    </source>
</evidence>